<keyword evidence="2" id="KW-1185">Reference proteome</keyword>
<dbReference type="EMBL" id="LR134476">
    <property type="protein sequence ID" value="VEI13246.1"/>
    <property type="molecule type" value="Genomic_DNA"/>
</dbReference>
<evidence type="ECO:0000313" key="2">
    <source>
        <dbReference type="Proteomes" id="UP000269542"/>
    </source>
</evidence>
<name>A0A448PE82_9ACTO</name>
<dbReference type="AlphaFoldDB" id="A0A448PE82"/>
<dbReference type="KEGG" id="tbw:NCTC13354_00957"/>
<evidence type="ECO:0008006" key="3">
    <source>
        <dbReference type="Google" id="ProtNLM"/>
    </source>
</evidence>
<protein>
    <recommendedName>
        <fullName evidence="3">DNA-binding protein</fullName>
    </recommendedName>
</protein>
<dbReference type="Proteomes" id="UP000269542">
    <property type="component" value="Chromosome"/>
</dbReference>
<reference evidence="1 2" key="1">
    <citation type="submission" date="2018-12" db="EMBL/GenBank/DDBJ databases">
        <authorList>
            <consortium name="Pathogen Informatics"/>
        </authorList>
    </citation>
    <scope>NUCLEOTIDE SEQUENCE [LARGE SCALE GENOMIC DNA]</scope>
    <source>
        <strain evidence="1 2">NCTC13354</strain>
    </source>
</reference>
<evidence type="ECO:0000313" key="1">
    <source>
        <dbReference type="EMBL" id="VEI13246.1"/>
    </source>
</evidence>
<gene>
    <name evidence="1" type="ORF">NCTC13354_00957</name>
</gene>
<accession>A0A448PE82</accession>
<dbReference type="RefSeq" id="WP_126416383.1">
    <property type="nucleotide sequence ID" value="NZ_LR134476.1"/>
</dbReference>
<organism evidence="1 2">
    <name type="scientific">Trueperella bialowiezensis</name>
    <dbReference type="NCBI Taxonomy" id="312285"/>
    <lineage>
        <taxon>Bacteria</taxon>
        <taxon>Bacillati</taxon>
        <taxon>Actinomycetota</taxon>
        <taxon>Actinomycetes</taxon>
        <taxon>Actinomycetales</taxon>
        <taxon>Actinomycetaceae</taxon>
        <taxon>Trueperella</taxon>
    </lineage>
</organism>
<sequence>MKITFVEEIADHYHPATVAHLLGMPLEDVHAEIRAGTIPHKTVYGTPYVPAEYVNTKKESHS</sequence>
<proteinExistence type="predicted"/>